<evidence type="ECO:0000313" key="2">
    <source>
        <dbReference type="Proteomes" id="UP000536441"/>
    </source>
</evidence>
<name>A0A7Y6EGD0_9SPHN</name>
<keyword evidence="2" id="KW-1185">Reference proteome</keyword>
<proteinExistence type="predicted"/>
<sequence>MADQIPDSAKLLPTDKWGENALSADAIRQGEGWQPIETAVLWEVYIVTDGVNAAMSQYAESDHGDRYWAVEPEDALEWVPTHCIGTPASHASDGGASNA</sequence>
<dbReference type="Proteomes" id="UP000536441">
    <property type="component" value="Unassembled WGS sequence"/>
</dbReference>
<gene>
    <name evidence="1" type="ORF">HP438_03125</name>
</gene>
<dbReference type="RefSeq" id="WP_175310747.1">
    <property type="nucleotide sequence ID" value="NZ_CBCRYR010000030.1"/>
</dbReference>
<protein>
    <submittedName>
        <fullName evidence="1">Uncharacterized protein</fullName>
    </submittedName>
</protein>
<reference evidence="1 2" key="1">
    <citation type="submission" date="2020-05" db="EMBL/GenBank/DDBJ databases">
        <title>Genome Sequencing of Type Strains.</title>
        <authorList>
            <person name="Lemaire J.F."/>
            <person name="Inderbitzin P."/>
            <person name="Gregorio O.A."/>
            <person name="Collins S.B."/>
            <person name="Wespe N."/>
            <person name="Knight-Connoni V."/>
        </authorList>
    </citation>
    <scope>NUCLEOTIDE SEQUENCE [LARGE SCALE GENOMIC DNA]</scope>
    <source>
        <strain evidence="1 2">DSM 100049</strain>
    </source>
</reference>
<dbReference type="AlphaFoldDB" id="A0A7Y6EGD0"/>
<comment type="caution">
    <text evidence="1">The sequence shown here is derived from an EMBL/GenBank/DDBJ whole genome shotgun (WGS) entry which is preliminary data.</text>
</comment>
<organism evidence="1 2">
    <name type="scientific">Sphingomonas zeae</name>
    <dbReference type="NCBI Taxonomy" id="1646122"/>
    <lineage>
        <taxon>Bacteria</taxon>
        <taxon>Pseudomonadati</taxon>
        <taxon>Pseudomonadota</taxon>
        <taxon>Alphaproteobacteria</taxon>
        <taxon>Sphingomonadales</taxon>
        <taxon>Sphingomonadaceae</taxon>
        <taxon>Sphingomonas</taxon>
    </lineage>
</organism>
<evidence type="ECO:0000313" key="1">
    <source>
        <dbReference type="EMBL" id="NUU45967.1"/>
    </source>
</evidence>
<dbReference type="EMBL" id="JABMCH010000050">
    <property type="protein sequence ID" value="NUU45967.1"/>
    <property type="molecule type" value="Genomic_DNA"/>
</dbReference>
<accession>A0A7Y6EGD0</accession>